<proteinExistence type="predicted"/>
<dbReference type="GO" id="GO:0009507">
    <property type="term" value="C:chloroplast"/>
    <property type="evidence" value="ECO:0007669"/>
    <property type="project" value="TreeGrafter"/>
</dbReference>
<accession>A0AAD6WJ20</accession>
<dbReference type="PANTHER" id="PTHR35756">
    <property type="entry name" value="OS05G0337400 PROTEIN"/>
    <property type="match status" value="1"/>
</dbReference>
<feature type="compositionally biased region" description="Acidic residues" evidence="1">
    <location>
        <begin position="65"/>
        <end position="77"/>
    </location>
</feature>
<name>A0AAD6WJ20_9ROSI</name>
<keyword evidence="3" id="KW-1185">Reference proteome</keyword>
<feature type="region of interest" description="Disordered" evidence="1">
    <location>
        <begin position="65"/>
        <end position="89"/>
    </location>
</feature>
<dbReference type="Proteomes" id="UP001164929">
    <property type="component" value="Chromosome 1"/>
</dbReference>
<dbReference type="AlphaFoldDB" id="A0AAD6WJ20"/>
<protein>
    <submittedName>
        <fullName evidence="2">Uncharacterized protein</fullName>
    </submittedName>
</protein>
<gene>
    <name evidence="2" type="ORF">NC653_003671</name>
</gene>
<evidence type="ECO:0000256" key="1">
    <source>
        <dbReference type="SAM" id="MobiDB-lite"/>
    </source>
</evidence>
<evidence type="ECO:0000313" key="3">
    <source>
        <dbReference type="Proteomes" id="UP001164929"/>
    </source>
</evidence>
<comment type="caution">
    <text evidence="2">The sequence shown here is derived from an EMBL/GenBank/DDBJ whole genome shotgun (WGS) entry which is preliminary data.</text>
</comment>
<dbReference type="PANTHER" id="PTHR35756:SF1">
    <property type="entry name" value="OS05G0337400 PROTEIN"/>
    <property type="match status" value="1"/>
</dbReference>
<reference evidence="2 3" key="1">
    <citation type="journal article" date="2023" name="Mol. Ecol. Resour.">
        <title>Chromosome-level genome assembly of a triploid poplar Populus alba 'Berolinensis'.</title>
        <authorList>
            <person name="Chen S."/>
            <person name="Yu Y."/>
            <person name="Wang X."/>
            <person name="Wang S."/>
            <person name="Zhang T."/>
            <person name="Zhou Y."/>
            <person name="He R."/>
            <person name="Meng N."/>
            <person name="Wang Y."/>
            <person name="Liu W."/>
            <person name="Liu Z."/>
            <person name="Liu J."/>
            <person name="Guo Q."/>
            <person name="Huang H."/>
            <person name="Sederoff R.R."/>
            <person name="Wang G."/>
            <person name="Qu G."/>
            <person name="Chen S."/>
        </authorList>
    </citation>
    <scope>NUCLEOTIDE SEQUENCE [LARGE SCALE GENOMIC DNA]</scope>
    <source>
        <strain evidence="2">SC-2020</strain>
    </source>
</reference>
<sequence length="169" mass="19428">MTTTVSTFSALHSVCTPHATRTPSPLTRRITTRFHGFPISFKHLALKRANDFYSHGLRRLRSLEEETQIPEEEEQQDVPEQSEQQTVSVPVSPSDTLTMYFQAEGTMNETAIPKVTTALEVHMVYSSHFFFPCCCFRFDVRRSICLQCKYAILVHLQNESHLPSFARMK</sequence>
<organism evidence="2 3">
    <name type="scientific">Populus alba x Populus x berolinensis</name>
    <dbReference type="NCBI Taxonomy" id="444605"/>
    <lineage>
        <taxon>Eukaryota</taxon>
        <taxon>Viridiplantae</taxon>
        <taxon>Streptophyta</taxon>
        <taxon>Embryophyta</taxon>
        <taxon>Tracheophyta</taxon>
        <taxon>Spermatophyta</taxon>
        <taxon>Magnoliopsida</taxon>
        <taxon>eudicotyledons</taxon>
        <taxon>Gunneridae</taxon>
        <taxon>Pentapetalae</taxon>
        <taxon>rosids</taxon>
        <taxon>fabids</taxon>
        <taxon>Malpighiales</taxon>
        <taxon>Salicaceae</taxon>
        <taxon>Saliceae</taxon>
        <taxon>Populus</taxon>
    </lineage>
</organism>
<dbReference type="EMBL" id="JAQIZT010000001">
    <property type="protein sequence ID" value="KAJ7014122.1"/>
    <property type="molecule type" value="Genomic_DNA"/>
</dbReference>
<evidence type="ECO:0000313" key="2">
    <source>
        <dbReference type="EMBL" id="KAJ7014122.1"/>
    </source>
</evidence>